<proteinExistence type="predicted"/>
<dbReference type="EMBL" id="LCHU01000015">
    <property type="protein sequence ID" value="KKT40931.1"/>
    <property type="molecule type" value="Genomic_DNA"/>
</dbReference>
<accession>A0A0G1H0K4</accession>
<protein>
    <submittedName>
        <fullName evidence="1">Uncharacterized protein</fullName>
    </submittedName>
</protein>
<gene>
    <name evidence="1" type="ORF">UW30_C0015G0002</name>
</gene>
<dbReference type="AlphaFoldDB" id="A0A0G1H0K4"/>
<comment type="caution">
    <text evidence="1">The sequence shown here is derived from an EMBL/GenBank/DDBJ whole genome shotgun (WGS) entry which is preliminary data.</text>
</comment>
<reference evidence="1 2" key="1">
    <citation type="journal article" date="2015" name="Nature">
        <title>rRNA introns, odd ribosomes, and small enigmatic genomes across a large radiation of phyla.</title>
        <authorList>
            <person name="Brown C.T."/>
            <person name="Hug L.A."/>
            <person name="Thomas B.C."/>
            <person name="Sharon I."/>
            <person name="Castelle C.J."/>
            <person name="Singh A."/>
            <person name="Wilkins M.J."/>
            <person name="Williams K.H."/>
            <person name="Banfield J.F."/>
        </authorList>
    </citation>
    <scope>NUCLEOTIDE SEQUENCE [LARGE SCALE GENOMIC DNA]</scope>
</reference>
<evidence type="ECO:0000313" key="1">
    <source>
        <dbReference type="EMBL" id="KKT40931.1"/>
    </source>
</evidence>
<dbReference type="STRING" id="1618647.UW30_C0015G0002"/>
<evidence type="ECO:0000313" key="2">
    <source>
        <dbReference type="Proteomes" id="UP000034736"/>
    </source>
</evidence>
<dbReference type="Proteomes" id="UP000034736">
    <property type="component" value="Unassembled WGS sequence"/>
</dbReference>
<name>A0A0G1H0K4_9BACT</name>
<sequence>MIKPNAPVFELNMYSFEASGLSQFQAAELHQAGLLSFDPFAKQEFAGYDIEEMAFLKKIYFESGLERNMAASMLKKLPRPYRYSFDNIYWCLGEQKWKEVKLS</sequence>
<organism evidence="1 2">
    <name type="scientific">Candidatus Giovannonibacteria bacterium GW2011_GWA2_44_13b</name>
    <dbReference type="NCBI Taxonomy" id="1618647"/>
    <lineage>
        <taxon>Bacteria</taxon>
        <taxon>Candidatus Giovannoniibacteriota</taxon>
    </lineage>
</organism>